<name>A0A919ADJ6_9ACTN</name>
<gene>
    <name evidence="1" type="ORF">GCM10018772_24940</name>
</gene>
<dbReference type="EMBL" id="BNBI01000005">
    <property type="protein sequence ID" value="GHE99557.1"/>
    <property type="molecule type" value="Genomic_DNA"/>
</dbReference>
<reference evidence="1" key="1">
    <citation type="journal article" date="2014" name="Int. J. Syst. Evol. Microbiol.">
        <title>Complete genome sequence of Corynebacterium casei LMG S-19264T (=DSM 44701T), isolated from a smear-ripened cheese.</title>
        <authorList>
            <consortium name="US DOE Joint Genome Institute (JGI-PGF)"/>
            <person name="Walter F."/>
            <person name="Albersmeier A."/>
            <person name="Kalinowski J."/>
            <person name="Ruckert C."/>
        </authorList>
    </citation>
    <scope>NUCLEOTIDE SEQUENCE</scope>
    <source>
        <strain evidence="1">JCM 4477</strain>
    </source>
</reference>
<keyword evidence="2" id="KW-1185">Reference proteome</keyword>
<dbReference type="Proteomes" id="UP000630718">
    <property type="component" value="Unassembled WGS sequence"/>
</dbReference>
<sequence>MTAAVMVVSLPPTRGWSDEPVVEHPGEVVLPPPTRGWSVRRRGTCGVLVVRNTSGELE</sequence>
<dbReference type="AlphaFoldDB" id="A0A919ADJ6"/>
<evidence type="ECO:0000313" key="2">
    <source>
        <dbReference type="Proteomes" id="UP000630718"/>
    </source>
</evidence>
<protein>
    <submittedName>
        <fullName evidence="1">Uncharacterized protein</fullName>
    </submittedName>
</protein>
<reference evidence="1" key="2">
    <citation type="submission" date="2020-09" db="EMBL/GenBank/DDBJ databases">
        <authorList>
            <person name="Sun Q."/>
            <person name="Ohkuma M."/>
        </authorList>
    </citation>
    <scope>NUCLEOTIDE SEQUENCE</scope>
    <source>
        <strain evidence="1">JCM 4477</strain>
    </source>
</reference>
<comment type="caution">
    <text evidence="1">The sequence shown here is derived from an EMBL/GenBank/DDBJ whole genome shotgun (WGS) entry which is preliminary data.</text>
</comment>
<evidence type="ECO:0000313" key="1">
    <source>
        <dbReference type="EMBL" id="GHE99557.1"/>
    </source>
</evidence>
<accession>A0A919ADJ6</accession>
<proteinExistence type="predicted"/>
<organism evidence="1 2">
    <name type="scientific">Streptomyces fumanus</name>
    <dbReference type="NCBI Taxonomy" id="67302"/>
    <lineage>
        <taxon>Bacteria</taxon>
        <taxon>Bacillati</taxon>
        <taxon>Actinomycetota</taxon>
        <taxon>Actinomycetes</taxon>
        <taxon>Kitasatosporales</taxon>
        <taxon>Streptomycetaceae</taxon>
        <taxon>Streptomyces</taxon>
    </lineage>
</organism>